<feature type="signal peptide" evidence="1">
    <location>
        <begin position="1"/>
        <end position="18"/>
    </location>
</feature>
<dbReference type="RefSeq" id="WP_149353328.1">
    <property type="nucleotide sequence ID" value="NZ_VTRV01000125.1"/>
</dbReference>
<accession>A0A5D8YZF8</accession>
<keyword evidence="1" id="KW-0732">Signal</keyword>
<reference evidence="2 3" key="1">
    <citation type="submission" date="2019-08" db="EMBL/GenBank/DDBJ databases">
        <title>Draft genome sequence of Lysobacter sp. UKS-15.</title>
        <authorList>
            <person name="Im W.-T."/>
        </authorList>
    </citation>
    <scope>NUCLEOTIDE SEQUENCE [LARGE SCALE GENOMIC DNA]</scope>
    <source>
        <strain evidence="2 3">UKS-15</strain>
    </source>
</reference>
<evidence type="ECO:0000313" key="3">
    <source>
        <dbReference type="Proteomes" id="UP000323164"/>
    </source>
</evidence>
<evidence type="ECO:0000256" key="1">
    <source>
        <dbReference type="SAM" id="SignalP"/>
    </source>
</evidence>
<sequence>MRMYVAVAFLLVTTASLAADPTPEQVEAGVKKAVVFEVVPDLAGKATSCKYSMTQDRATNQPDPTFHPSDKYVTDACEKLRKRQWAVRRNTIGAVQPVYDYCQWSEVIPDNAICRVVPQQ</sequence>
<gene>
    <name evidence="2" type="ORF">FW784_10675</name>
</gene>
<organism evidence="2 3">
    <name type="scientific">Cognatilysobacter lacus</name>
    <dbReference type="NCBI Taxonomy" id="1643323"/>
    <lineage>
        <taxon>Bacteria</taxon>
        <taxon>Pseudomonadati</taxon>
        <taxon>Pseudomonadota</taxon>
        <taxon>Gammaproteobacteria</taxon>
        <taxon>Lysobacterales</taxon>
        <taxon>Lysobacteraceae</taxon>
        <taxon>Cognatilysobacter</taxon>
    </lineage>
</organism>
<feature type="chain" id="PRO_5022853720" evidence="1">
    <location>
        <begin position="19"/>
        <end position="120"/>
    </location>
</feature>
<dbReference type="EMBL" id="VTRV01000125">
    <property type="protein sequence ID" value="TZF87780.1"/>
    <property type="molecule type" value="Genomic_DNA"/>
</dbReference>
<dbReference type="AlphaFoldDB" id="A0A5D8YZF8"/>
<dbReference type="Proteomes" id="UP000323164">
    <property type="component" value="Unassembled WGS sequence"/>
</dbReference>
<keyword evidence="3" id="KW-1185">Reference proteome</keyword>
<protein>
    <submittedName>
        <fullName evidence="2">Uncharacterized protein</fullName>
    </submittedName>
</protein>
<comment type="caution">
    <text evidence="2">The sequence shown here is derived from an EMBL/GenBank/DDBJ whole genome shotgun (WGS) entry which is preliminary data.</text>
</comment>
<name>A0A5D8YZF8_9GAMM</name>
<proteinExistence type="predicted"/>
<evidence type="ECO:0000313" key="2">
    <source>
        <dbReference type="EMBL" id="TZF87780.1"/>
    </source>
</evidence>